<name>A0ABR2GUJ5_9EUKA</name>
<protein>
    <recommendedName>
        <fullName evidence="5">GRIP domain-containing protein</fullName>
    </recommendedName>
</protein>
<reference evidence="3 4" key="1">
    <citation type="submission" date="2024-04" db="EMBL/GenBank/DDBJ databases">
        <title>Tritrichomonas musculus Genome.</title>
        <authorList>
            <person name="Alves-Ferreira E."/>
            <person name="Grigg M."/>
            <person name="Lorenzi H."/>
            <person name="Galac M."/>
        </authorList>
    </citation>
    <scope>NUCLEOTIDE SEQUENCE [LARGE SCALE GENOMIC DNA]</scope>
    <source>
        <strain evidence="3 4">EAF2021</strain>
    </source>
</reference>
<evidence type="ECO:0000256" key="1">
    <source>
        <dbReference type="SAM" id="Coils"/>
    </source>
</evidence>
<organism evidence="3 4">
    <name type="scientific">Tritrichomonas musculus</name>
    <dbReference type="NCBI Taxonomy" id="1915356"/>
    <lineage>
        <taxon>Eukaryota</taxon>
        <taxon>Metamonada</taxon>
        <taxon>Parabasalia</taxon>
        <taxon>Tritrichomonadida</taxon>
        <taxon>Tritrichomonadidae</taxon>
        <taxon>Tritrichomonas</taxon>
    </lineage>
</organism>
<feature type="coiled-coil region" evidence="1">
    <location>
        <begin position="214"/>
        <end position="287"/>
    </location>
</feature>
<dbReference type="Proteomes" id="UP001470230">
    <property type="component" value="Unassembled WGS sequence"/>
</dbReference>
<feature type="region of interest" description="Disordered" evidence="2">
    <location>
        <begin position="599"/>
        <end position="630"/>
    </location>
</feature>
<feature type="region of interest" description="Disordered" evidence="2">
    <location>
        <begin position="761"/>
        <end position="783"/>
    </location>
</feature>
<proteinExistence type="predicted"/>
<accession>A0ABR2GUJ5</accession>
<sequence length="1039" mass="120773">MDFSDLSLSFASGDDTGNPNNSIIANDKYSNERNYKEEIDHLTEINKHLKEELETLKAEFSSSVNVIPNMENLYTENYSLKKSLMEMKELNDDLQKRLEIALQTNNEITNSKKTSKTTEIKNYEAQISELQIENGSLKAEIDNIKSSHQRQTKHIEANLHSIQSENSVLSSNVSKILKAAEVRFNNKFQSATELFEFLKKPPTETKPKTANARNEELEQKCALLNDKVDKLQEKLQNEKQKVKTLQIGVIKLKKKCENDALKNEQELTSLNDSIKQKDNEIQRLTILNQQKLIVKPPPKTRNQFVQVSTIIEDTDSEQLRRELSSVNAKLHDEETTVSMLKMDLENVKSQLRESEIIKAQISAKLKTVVLESERLQTDLHKQQKENQKLAKDAEEALTKLSEKSNESNLPIERLEGEIARLKLKENNDEKTIDTLERLLNDQKTEITDLSNTKEILIGLIEKQSQIFIQMDNMLQHLEREKEKLSKQRLKEDDRELSDDRLLKNLKGNQNNSGKWDFGDLPNDILDIVTEISENDSLTVDSRVKSIFTVVNRYIDNQANAHRKEKESHEKDVNYLTNKYESFKAEIIEALQDGNEEEILNNNSNLNTNSNLNEYSNVSSEKDNKEPRPIDPEKAADLISRYIMKCRKLINQVTALQSDKNEFLKKIGIDDYESVISSYEDSQKMIEKLASQIKDEKKKRNVMRQQVKKVISNKEKESETKTNTLKKMNDISRKQISQLQSEIEKLQEQNKSLIEQLRNICQPKKPKEDSSSNSSFVQNNDHEDEEAILQRSREQNQMNFQIEELNGRIESLDKAVTMWKQVAQKAQEEVSNYQKKLNDLSLDYEDKMNSLQNVHEMEKDELRNKINEVDEKLHKETQKHKLDLQDLADTLQETQNKLDNATTELNKLKFEIEKNNMNSASKIESIERSKKLSEAQLKAQILSINSNYSIQILEEKQRGERAKRNLIEFFVKNFKDFVDVHDQLDENCFKEMIRIIKLYLEKCQNTENAIRKLIKANDDESTEDALTQFIIRMHPQFRSQ</sequence>
<feature type="coiled-coil region" evidence="1">
    <location>
        <begin position="995"/>
        <end position="1022"/>
    </location>
</feature>
<gene>
    <name evidence="3" type="ORF">M9Y10_036138</name>
</gene>
<dbReference type="EMBL" id="JAPFFF010000058">
    <property type="protein sequence ID" value="KAK8837607.1"/>
    <property type="molecule type" value="Genomic_DNA"/>
</dbReference>
<feature type="coiled-coil region" evidence="1">
    <location>
        <begin position="558"/>
        <end position="585"/>
    </location>
</feature>
<feature type="compositionally biased region" description="Low complexity" evidence="2">
    <location>
        <begin position="599"/>
        <end position="616"/>
    </location>
</feature>
<feature type="coiled-coil region" evidence="1">
    <location>
        <begin position="678"/>
        <end position="755"/>
    </location>
</feature>
<comment type="caution">
    <text evidence="3">The sequence shown here is derived from an EMBL/GenBank/DDBJ whole genome shotgun (WGS) entry which is preliminary data.</text>
</comment>
<feature type="coiled-coil region" evidence="1">
    <location>
        <begin position="84"/>
        <end position="147"/>
    </location>
</feature>
<feature type="compositionally biased region" description="Basic and acidic residues" evidence="2">
    <location>
        <begin position="619"/>
        <end position="630"/>
    </location>
</feature>
<keyword evidence="1" id="KW-0175">Coiled coil</keyword>
<feature type="coiled-coil region" evidence="1">
    <location>
        <begin position="32"/>
        <end position="59"/>
    </location>
</feature>
<evidence type="ECO:0000313" key="4">
    <source>
        <dbReference type="Proteomes" id="UP001470230"/>
    </source>
</evidence>
<keyword evidence="4" id="KW-1185">Reference proteome</keyword>
<evidence type="ECO:0008006" key="5">
    <source>
        <dbReference type="Google" id="ProtNLM"/>
    </source>
</evidence>
<evidence type="ECO:0000256" key="2">
    <source>
        <dbReference type="SAM" id="MobiDB-lite"/>
    </source>
</evidence>
<evidence type="ECO:0000313" key="3">
    <source>
        <dbReference type="EMBL" id="KAK8837607.1"/>
    </source>
</evidence>
<feature type="coiled-coil region" evidence="1">
    <location>
        <begin position="808"/>
        <end position="917"/>
    </location>
</feature>
<feature type="coiled-coil region" evidence="1">
    <location>
        <begin position="372"/>
        <end position="494"/>
    </location>
</feature>